<organism evidence="2 3">
    <name type="scientific">Candidatus Allocopromorpha excrementavium</name>
    <dbReference type="NCBI Taxonomy" id="2840741"/>
    <lineage>
        <taxon>Bacteria</taxon>
        <taxon>Bacillati</taxon>
        <taxon>Bacillota</taxon>
        <taxon>Clostridia</taxon>
        <taxon>Eubacteriales</taxon>
        <taxon>Eubacteriaceae</taxon>
        <taxon>Eubacteriaceae incertae sedis</taxon>
        <taxon>Candidatus Allocopromorpha</taxon>
    </lineage>
</organism>
<dbReference type="Pfam" id="PF00583">
    <property type="entry name" value="Acetyltransf_1"/>
    <property type="match status" value="1"/>
</dbReference>
<gene>
    <name evidence="2" type="ORF">IAD12_00860</name>
</gene>
<dbReference type="GO" id="GO:0016747">
    <property type="term" value="F:acyltransferase activity, transferring groups other than amino-acyl groups"/>
    <property type="evidence" value="ECO:0007669"/>
    <property type="project" value="InterPro"/>
</dbReference>
<sequence length="177" mass="20305">MTVYSGKENKAADKPEKNFVIAETDDYERLVPFFVENDLEFPEEDDIETPTDLVQCWKVTEREEPDETSEKYASEKSRLIGGFVLAKRQGEFIVDGIAVDPEYRKYHIGRALLDNGIEETLKRGGKRIFLVARAPGFFRKAGFVTVPREEAPNFFECLTCPQYGVDCHPEVMRLDLE</sequence>
<dbReference type="SUPFAM" id="SSF55729">
    <property type="entry name" value="Acyl-CoA N-acyltransferases (Nat)"/>
    <property type="match status" value="1"/>
</dbReference>
<dbReference type="CDD" id="cd04301">
    <property type="entry name" value="NAT_SF"/>
    <property type="match status" value="1"/>
</dbReference>
<evidence type="ECO:0000313" key="3">
    <source>
        <dbReference type="Proteomes" id="UP000824159"/>
    </source>
</evidence>
<accession>A0A9D1HCD2</accession>
<feature type="domain" description="N-acetyltransferase" evidence="1">
    <location>
        <begin position="17"/>
        <end position="177"/>
    </location>
</feature>
<dbReference type="PROSITE" id="PS51186">
    <property type="entry name" value="GNAT"/>
    <property type="match status" value="1"/>
</dbReference>
<name>A0A9D1HCD2_9FIRM</name>
<reference evidence="2" key="1">
    <citation type="submission" date="2020-10" db="EMBL/GenBank/DDBJ databases">
        <authorList>
            <person name="Gilroy R."/>
        </authorList>
    </citation>
    <scope>NUCLEOTIDE SEQUENCE</scope>
    <source>
        <strain evidence="2">CHK176-22527</strain>
    </source>
</reference>
<dbReference type="InterPro" id="IPR016181">
    <property type="entry name" value="Acyl_CoA_acyltransferase"/>
</dbReference>
<dbReference type="EMBL" id="DVLX01000010">
    <property type="protein sequence ID" value="HIT98790.1"/>
    <property type="molecule type" value="Genomic_DNA"/>
</dbReference>
<protein>
    <submittedName>
        <fullName evidence="2">GNAT family N-acetyltransferase</fullName>
    </submittedName>
</protein>
<dbReference type="Proteomes" id="UP000824159">
    <property type="component" value="Unassembled WGS sequence"/>
</dbReference>
<evidence type="ECO:0000259" key="1">
    <source>
        <dbReference type="PROSITE" id="PS51186"/>
    </source>
</evidence>
<proteinExistence type="predicted"/>
<dbReference type="AlphaFoldDB" id="A0A9D1HCD2"/>
<comment type="caution">
    <text evidence="2">The sequence shown here is derived from an EMBL/GenBank/DDBJ whole genome shotgun (WGS) entry which is preliminary data.</text>
</comment>
<dbReference type="Gene3D" id="3.40.630.30">
    <property type="match status" value="1"/>
</dbReference>
<dbReference type="InterPro" id="IPR000182">
    <property type="entry name" value="GNAT_dom"/>
</dbReference>
<reference evidence="2" key="2">
    <citation type="journal article" date="2021" name="PeerJ">
        <title>Extensive microbial diversity within the chicken gut microbiome revealed by metagenomics and culture.</title>
        <authorList>
            <person name="Gilroy R."/>
            <person name="Ravi A."/>
            <person name="Getino M."/>
            <person name="Pursley I."/>
            <person name="Horton D.L."/>
            <person name="Alikhan N.F."/>
            <person name="Baker D."/>
            <person name="Gharbi K."/>
            <person name="Hall N."/>
            <person name="Watson M."/>
            <person name="Adriaenssens E.M."/>
            <person name="Foster-Nyarko E."/>
            <person name="Jarju S."/>
            <person name="Secka A."/>
            <person name="Antonio M."/>
            <person name="Oren A."/>
            <person name="Chaudhuri R.R."/>
            <person name="La Ragione R."/>
            <person name="Hildebrand F."/>
            <person name="Pallen M.J."/>
        </authorList>
    </citation>
    <scope>NUCLEOTIDE SEQUENCE</scope>
    <source>
        <strain evidence="2">CHK176-22527</strain>
    </source>
</reference>
<evidence type="ECO:0000313" key="2">
    <source>
        <dbReference type="EMBL" id="HIT98790.1"/>
    </source>
</evidence>